<dbReference type="PANTHER" id="PTHR24205">
    <property type="entry name" value="FOUR AND A HALF LIM DOMAINS PROTEIN"/>
    <property type="match status" value="1"/>
</dbReference>
<dbReference type="CDD" id="cd09345">
    <property type="entry name" value="LIM2_FHL"/>
    <property type="match status" value="1"/>
</dbReference>
<keyword evidence="4" id="KW-0862">Zinc</keyword>
<dbReference type="AlphaFoldDB" id="A0A7R8WA19"/>
<dbReference type="SMART" id="SM00132">
    <property type="entry name" value="LIM"/>
    <property type="match status" value="3"/>
</dbReference>
<dbReference type="PANTHER" id="PTHR24205:SF4">
    <property type="entry name" value="PROTEIN ESPINAS"/>
    <property type="match status" value="1"/>
</dbReference>
<dbReference type="FunFam" id="2.10.110.10:FF:000013">
    <property type="entry name" value="Four and a half LIM domains 1"/>
    <property type="match status" value="1"/>
</dbReference>
<dbReference type="GO" id="GO:0030018">
    <property type="term" value="C:Z disc"/>
    <property type="evidence" value="ECO:0007669"/>
    <property type="project" value="TreeGrafter"/>
</dbReference>
<keyword evidence="1" id="KW-0479">Metal-binding</keyword>
<dbReference type="Pfam" id="PF00412">
    <property type="entry name" value="LIM"/>
    <property type="match status" value="3"/>
</dbReference>
<evidence type="ECO:0000256" key="4">
    <source>
        <dbReference type="ARBA" id="ARBA00022833"/>
    </source>
</evidence>
<dbReference type="SUPFAM" id="SSF57716">
    <property type="entry name" value="Glucocorticoid receptor-like (DNA-binding domain)"/>
    <property type="match status" value="2"/>
</dbReference>
<organism evidence="6">
    <name type="scientific">Cyprideis torosa</name>
    <dbReference type="NCBI Taxonomy" id="163714"/>
    <lineage>
        <taxon>Eukaryota</taxon>
        <taxon>Metazoa</taxon>
        <taxon>Ecdysozoa</taxon>
        <taxon>Arthropoda</taxon>
        <taxon>Crustacea</taxon>
        <taxon>Oligostraca</taxon>
        <taxon>Ostracoda</taxon>
        <taxon>Podocopa</taxon>
        <taxon>Podocopida</taxon>
        <taxon>Cytherocopina</taxon>
        <taxon>Cytheroidea</taxon>
        <taxon>Cytherideidae</taxon>
        <taxon>Cyprideis</taxon>
    </lineage>
</organism>
<accession>A0A7R8WA19</accession>
<evidence type="ECO:0000256" key="2">
    <source>
        <dbReference type="ARBA" id="ARBA00022737"/>
    </source>
</evidence>
<dbReference type="EMBL" id="OB661250">
    <property type="protein sequence ID" value="CAD7227767.1"/>
    <property type="molecule type" value="Genomic_DNA"/>
</dbReference>
<protein>
    <submittedName>
        <fullName evidence="6">Uncharacterized protein</fullName>
    </submittedName>
</protein>
<evidence type="ECO:0000313" key="6">
    <source>
        <dbReference type="EMBL" id="CAD7227767.1"/>
    </source>
</evidence>
<evidence type="ECO:0000256" key="1">
    <source>
        <dbReference type="ARBA" id="ARBA00022723"/>
    </source>
</evidence>
<evidence type="ECO:0000256" key="3">
    <source>
        <dbReference type="ARBA" id="ARBA00022771"/>
    </source>
</evidence>
<proteinExistence type="predicted"/>
<reference evidence="6" key="1">
    <citation type="submission" date="2020-11" db="EMBL/GenBank/DDBJ databases">
        <authorList>
            <person name="Tran Van P."/>
        </authorList>
    </citation>
    <scope>NUCLEOTIDE SEQUENCE</scope>
</reference>
<dbReference type="Gene3D" id="2.10.110.10">
    <property type="entry name" value="Cysteine Rich Protein"/>
    <property type="match status" value="3"/>
</dbReference>
<dbReference type="GO" id="GO:0003712">
    <property type="term" value="F:transcription coregulator activity"/>
    <property type="evidence" value="ECO:0007669"/>
    <property type="project" value="TreeGrafter"/>
</dbReference>
<name>A0A7R8WA19_9CRUS</name>
<gene>
    <name evidence="6" type="ORF">CTOB1V02_LOCUS5665</name>
</gene>
<dbReference type="PROSITE" id="PS00478">
    <property type="entry name" value="LIM_DOMAIN_1"/>
    <property type="match status" value="1"/>
</dbReference>
<dbReference type="FunFam" id="2.10.110.10:FF:000070">
    <property type="entry name" value="Four and a half LIM domains 3"/>
    <property type="match status" value="1"/>
</dbReference>
<dbReference type="GO" id="GO:0008270">
    <property type="term" value="F:zinc ion binding"/>
    <property type="evidence" value="ECO:0007669"/>
    <property type="project" value="UniProtKB-KW"/>
</dbReference>
<evidence type="ECO:0000256" key="5">
    <source>
        <dbReference type="ARBA" id="ARBA00023038"/>
    </source>
</evidence>
<keyword evidence="3" id="KW-0863">Zinc-finger</keyword>
<dbReference type="PROSITE" id="PS50023">
    <property type="entry name" value="LIM_DOMAIN_2"/>
    <property type="match status" value="3"/>
</dbReference>
<sequence>MMMYPLGMGAGGEVCGSGDGSMPQCGTVSHTKQEDNMAIISPVHQTDVFECALKARCAYGDSSHKEPGMRKLEFKGFFWHEQCFRCMACNAPIGVGSFIPRGQEIFCPNCYDETFSPRCRKCSRTIVSFGVTYKNDPWHRECFTCTACHKMLAEERFTSKNGQPFCASCYGTNFARKCAACGGAITGLTGTKYCVFEDRNWHRECFLCSACKSPLIASGFVTHGTHILCPSCARDVSAFSQ</sequence>
<dbReference type="OrthoDB" id="274660at2759"/>
<keyword evidence="2" id="KW-0677">Repeat</keyword>
<keyword evidence="5" id="KW-0440">LIM domain</keyword>
<dbReference type="InterPro" id="IPR001781">
    <property type="entry name" value="Znf_LIM"/>
</dbReference>
<dbReference type="GO" id="GO:0005634">
    <property type="term" value="C:nucleus"/>
    <property type="evidence" value="ECO:0007669"/>
    <property type="project" value="TreeGrafter"/>
</dbReference>